<reference evidence="1 2" key="1">
    <citation type="journal article" date="2010" name="Stand. Genomic Sci.">
        <title>Complete genome sequence of Geodermatophilus obscurus type strain (G-20).</title>
        <authorList>
            <person name="Ivanova N."/>
            <person name="Sikorski J."/>
            <person name="Jando M."/>
            <person name="Munk C."/>
            <person name="Lapidus A."/>
            <person name="Glavina Del Rio T."/>
            <person name="Copeland A."/>
            <person name="Tice H."/>
            <person name="Cheng J.-F."/>
            <person name="Lucas S."/>
            <person name="Chen F."/>
            <person name="Nolan M."/>
            <person name="Bruce D."/>
            <person name="Goodwin L."/>
            <person name="Pitluck S."/>
            <person name="Mavromatis K."/>
            <person name="Mikhailova N."/>
            <person name="Pati A."/>
            <person name="Chen A."/>
            <person name="Palaniappan K."/>
            <person name="Land M."/>
            <person name="Hauser L."/>
            <person name="Chang Y.-J."/>
            <person name="Jeffries C.D."/>
            <person name="Meincke L."/>
            <person name="Brettin T."/>
            <person name="Detter J.C."/>
            <person name="Detter J.C."/>
            <person name="Rohde M."/>
            <person name="Goeker M."/>
            <person name="Bristow J."/>
            <person name="Eisen J.A."/>
            <person name="Markowitz V."/>
            <person name="Hugenholtz P."/>
            <person name="Kyrpides N.C."/>
            <person name="Klenk H.-P."/>
        </authorList>
    </citation>
    <scope>NUCLEOTIDE SEQUENCE [LARGE SCALE GENOMIC DNA]</scope>
    <source>
        <strain evidence="2">ATCC 25078 / DSM 43160 / JCM 3152 / KCC A-0152 / KCTC 9177 / NBRC 13315 / NRRL B-3577 / G-20</strain>
    </source>
</reference>
<proteinExistence type="predicted"/>
<dbReference type="RefSeq" id="WP_012948035.1">
    <property type="nucleotide sequence ID" value="NC_013757.1"/>
</dbReference>
<evidence type="ECO:0000313" key="2">
    <source>
        <dbReference type="Proteomes" id="UP000001382"/>
    </source>
</evidence>
<evidence type="ECO:0000313" key="1">
    <source>
        <dbReference type="EMBL" id="ADB74596.1"/>
    </source>
</evidence>
<keyword evidence="2" id="KW-1185">Reference proteome</keyword>
<dbReference type="STRING" id="526225.Gobs_1893"/>
<name>D2SEC4_GEOOG</name>
<dbReference type="Proteomes" id="UP000001382">
    <property type="component" value="Chromosome"/>
</dbReference>
<reference evidence="2" key="2">
    <citation type="submission" date="2010-01" db="EMBL/GenBank/DDBJ databases">
        <title>The complete genome of Geodermatophilus obscurus DSM 43160.</title>
        <authorList>
            <consortium name="US DOE Joint Genome Institute (JGI-PGF)"/>
            <person name="Lucas S."/>
            <person name="Copeland A."/>
            <person name="Lapidus A."/>
            <person name="Glavina del Rio T."/>
            <person name="Dalin E."/>
            <person name="Tice H."/>
            <person name="Bruce D."/>
            <person name="Goodwin L."/>
            <person name="Pitluck S."/>
            <person name="Kyrpides N."/>
            <person name="Mavromatis K."/>
            <person name="Ivanova N."/>
            <person name="Munk A.C."/>
            <person name="Brettin T."/>
            <person name="Detter J.C."/>
            <person name="Han C."/>
            <person name="Larimer F."/>
            <person name="Land M."/>
            <person name="Hauser L."/>
            <person name="Markowitz V."/>
            <person name="Cheng J.-F."/>
            <person name="Hugenholtz P."/>
            <person name="Woyke T."/>
            <person name="Wu D."/>
            <person name="Jando M."/>
            <person name="Schneider S."/>
            <person name="Klenk H.-P."/>
            <person name="Eisen J.A."/>
        </authorList>
    </citation>
    <scope>NUCLEOTIDE SEQUENCE [LARGE SCALE GENOMIC DNA]</scope>
    <source>
        <strain evidence="2">ATCC 25078 / DSM 43160 / JCM 3152 / KCC A-0152 / KCTC 9177 / NBRC 13315 / NRRL B-3577 / G-20</strain>
    </source>
</reference>
<dbReference type="AlphaFoldDB" id="D2SEC4"/>
<dbReference type="KEGG" id="gob:Gobs_1893"/>
<accession>D2SEC4</accession>
<gene>
    <name evidence="1" type="ordered locus">Gobs_1893</name>
</gene>
<protein>
    <submittedName>
        <fullName evidence="1">Uncharacterized protein</fullName>
    </submittedName>
</protein>
<dbReference type="HOGENOM" id="CLU_3252126_0_0_11"/>
<sequence length="42" mass="4733">MSRQVSDKRRRPASARYAEGVVLDLEQREAARVPSYDDTVPG</sequence>
<organism evidence="1 2">
    <name type="scientific">Geodermatophilus obscurus (strain ATCC 25078 / DSM 43160 / JCM 3152 / CCUG 61914 / KCC A-0152 / KCTC 9177 / NBRC 13315 / NRRL B-3577 / G-20)</name>
    <dbReference type="NCBI Taxonomy" id="526225"/>
    <lineage>
        <taxon>Bacteria</taxon>
        <taxon>Bacillati</taxon>
        <taxon>Actinomycetota</taxon>
        <taxon>Actinomycetes</taxon>
        <taxon>Geodermatophilales</taxon>
        <taxon>Geodermatophilaceae</taxon>
        <taxon>Geodermatophilus</taxon>
    </lineage>
</organism>
<dbReference type="EMBL" id="CP001867">
    <property type="protein sequence ID" value="ADB74596.1"/>
    <property type="molecule type" value="Genomic_DNA"/>
</dbReference>